<evidence type="ECO:0000313" key="4">
    <source>
        <dbReference type="EMBL" id="GIJ25039.1"/>
    </source>
</evidence>
<accession>A0ABQ4J4F1</accession>
<comment type="caution">
    <text evidence="4">The sequence shown here is derived from an EMBL/GenBank/DDBJ whole genome shotgun (WGS) entry which is preliminary data.</text>
</comment>
<dbReference type="Pfam" id="PF01451">
    <property type="entry name" value="LMWPc"/>
    <property type="match status" value="1"/>
</dbReference>
<dbReference type="InterPro" id="IPR050438">
    <property type="entry name" value="LMW_PTPase"/>
</dbReference>
<dbReference type="PANTHER" id="PTHR11717">
    <property type="entry name" value="LOW MOLECULAR WEIGHT PROTEIN TYROSINE PHOSPHATASE"/>
    <property type="match status" value="1"/>
</dbReference>
<sequence length="245" mass="25737">MVRQDPDPHPRTPVTAGRFGAAPGTTGTTAAYDAGNPSRGGRRRLSRIAAPAATASSKGFHMATAVLFVCHANLCRSPMAEYTARRLLAGWPVTVASAGTDAVAGLAMHPFAARIAAEMGADPAGFRSRRLAPEHLNHAALVLTATRRQRSVCTALAPAALHRTFTLRQFGRLIAAVEPPVQEHADPLRAAVAAAALARGRLQPALGDADDLRDPLTGTPDDFRHCAREIERCLRPLAALIGTAG</sequence>
<reference evidence="4 5" key="1">
    <citation type="submission" date="2021-01" db="EMBL/GenBank/DDBJ databases">
        <title>Whole genome shotgun sequence of Verrucosispora qiuiae NBRC 106684.</title>
        <authorList>
            <person name="Komaki H."/>
            <person name="Tamura T."/>
        </authorList>
    </citation>
    <scope>NUCLEOTIDE SEQUENCE [LARGE SCALE GENOMIC DNA]</scope>
    <source>
        <strain evidence="4 5">NBRC 106684</strain>
    </source>
</reference>
<dbReference type="InterPro" id="IPR036196">
    <property type="entry name" value="Ptyr_pPase_sf"/>
</dbReference>
<dbReference type="EMBL" id="BOPC01000003">
    <property type="protein sequence ID" value="GIJ25039.1"/>
    <property type="molecule type" value="Genomic_DNA"/>
</dbReference>
<evidence type="ECO:0000259" key="3">
    <source>
        <dbReference type="SMART" id="SM00226"/>
    </source>
</evidence>
<dbReference type="SUPFAM" id="SSF52788">
    <property type="entry name" value="Phosphotyrosine protein phosphatases I"/>
    <property type="match status" value="1"/>
</dbReference>
<evidence type="ECO:0000256" key="2">
    <source>
        <dbReference type="SAM" id="MobiDB-lite"/>
    </source>
</evidence>
<dbReference type="PANTHER" id="PTHR11717:SF7">
    <property type="entry name" value="LOW MOLECULAR WEIGHT PHOSPHOTYROSINE PROTEIN PHOSPHATASE"/>
    <property type="match status" value="1"/>
</dbReference>
<dbReference type="Gene3D" id="3.40.50.2300">
    <property type="match status" value="1"/>
</dbReference>
<dbReference type="Proteomes" id="UP000653076">
    <property type="component" value="Unassembled WGS sequence"/>
</dbReference>
<feature type="compositionally biased region" description="Basic and acidic residues" evidence="2">
    <location>
        <begin position="1"/>
        <end position="10"/>
    </location>
</feature>
<feature type="compositionally biased region" description="Low complexity" evidence="2">
    <location>
        <begin position="15"/>
        <end position="35"/>
    </location>
</feature>
<feature type="region of interest" description="Disordered" evidence="2">
    <location>
        <begin position="1"/>
        <end position="43"/>
    </location>
</feature>
<keyword evidence="5" id="KW-1185">Reference proteome</keyword>
<proteinExistence type="predicted"/>
<dbReference type="InterPro" id="IPR023485">
    <property type="entry name" value="Ptyr_pPase"/>
</dbReference>
<protein>
    <recommendedName>
        <fullName evidence="1">protein-tyrosine-phosphatase</fullName>
        <ecNumber evidence="1">3.1.3.48</ecNumber>
    </recommendedName>
</protein>
<organism evidence="4 5">
    <name type="scientific">Micromonospora qiuiae</name>
    <dbReference type="NCBI Taxonomy" id="502268"/>
    <lineage>
        <taxon>Bacteria</taxon>
        <taxon>Bacillati</taxon>
        <taxon>Actinomycetota</taxon>
        <taxon>Actinomycetes</taxon>
        <taxon>Micromonosporales</taxon>
        <taxon>Micromonosporaceae</taxon>
        <taxon>Micromonospora</taxon>
    </lineage>
</organism>
<evidence type="ECO:0000313" key="5">
    <source>
        <dbReference type="Proteomes" id="UP000653076"/>
    </source>
</evidence>
<dbReference type="EC" id="3.1.3.48" evidence="1"/>
<evidence type="ECO:0000256" key="1">
    <source>
        <dbReference type="ARBA" id="ARBA00013064"/>
    </source>
</evidence>
<name>A0ABQ4J4F1_9ACTN</name>
<feature type="domain" description="Phosphotyrosine protein phosphatase I" evidence="3">
    <location>
        <begin position="64"/>
        <end position="240"/>
    </location>
</feature>
<dbReference type="SMART" id="SM00226">
    <property type="entry name" value="LMWPc"/>
    <property type="match status" value="1"/>
</dbReference>
<gene>
    <name evidence="4" type="ORF">Vqi01_02010</name>
</gene>